<protein>
    <recommendedName>
        <fullName evidence="2">TPX2 central domain-containing protein</fullName>
    </recommendedName>
</protein>
<dbReference type="AlphaFoldDB" id="A0A8S2A142"/>
<evidence type="ECO:0000259" key="2">
    <source>
        <dbReference type="Pfam" id="PF12214"/>
    </source>
</evidence>
<dbReference type="EMBL" id="LR999454">
    <property type="protein sequence ID" value="CAE6009312.1"/>
    <property type="molecule type" value="Genomic_DNA"/>
</dbReference>
<proteinExistence type="predicted"/>
<dbReference type="Pfam" id="PF12214">
    <property type="entry name" value="TPX2_importin"/>
    <property type="match status" value="1"/>
</dbReference>
<evidence type="ECO:0000313" key="4">
    <source>
        <dbReference type="Proteomes" id="UP000682877"/>
    </source>
</evidence>
<dbReference type="InterPro" id="IPR027330">
    <property type="entry name" value="TPX2_central_dom"/>
</dbReference>
<accession>A0A8S2A142</accession>
<dbReference type="Proteomes" id="UP000682877">
    <property type="component" value="Chromosome 4"/>
</dbReference>
<evidence type="ECO:0000256" key="1">
    <source>
        <dbReference type="SAM" id="MobiDB-lite"/>
    </source>
</evidence>
<gene>
    <name evidence="3" type="ORF">AARE701A_LOCUS9598</name>
</gene>
<reference evidence="3" key="1">
    <citation type="submission" date="2021-01" db="EMBL/GenBank/DDBJ databases">
        <authorList>
            <person name="Bezrukov I."/>
        </authorList>
    </citation>
    <scope>NUCLEOTIDE SEQUENCE</scope>
</reference>
<feature type="region of interest" description="Disordered" evidence="1">
    <location>
        <begin position="25"/>
        <end position="107"/>
    </location>
</feature>
<name>A0A8S2A142_ARAAE</name>
<feature type="domain" description="TPX2 central" evidence="2">
    <location>
        <begin position="46"/>
        <end position="142"/>
    </location>
</feature>
<organism evidence="3 4">
    <name type="scientific">Arabidopsis arenosa</name>
    <name type="common">Sand rock-cress</name>
    <name type="synonym">Cardaminopsis arenosa</name>
    <dbReference type="NCBI Taxonomy" id="38785"/>
    <lineage>
        <taxon>Eukaryota</taxon>
        <taxon>Viridiplantae</taxon>
        <taxon>Streptophyta</taxon>
        <taxon>Embryophyta</taxon>
        <taxon>Tracheophyta</taxon>
        <taxon>Spermatophyta</taxon>
        <taxon>Magnoliopsida</taxon>
        <taxon>eudicotyledons</taxon>
        <taxon>Gunneridae</taxon>
        <taxon>Pentapetalae</taxon>
        <taxon>rosids</taxon>
        <taxon>malvids</taxon>
        <taxon>Brassicales</taxon>
        <taxon>Brassicaceae</taxon>
        <taxon>Camelineae</taxon>
        <taxon>Arabidopsis</taxon>
    </lineage>
</organism>
<evidence type="ECO:0000313" key="3">
    <source>
        <dbReference type="EMBL" id="CAE6009312.1"/>
    </source>
</evidence>
<sequence length="163" mass="18574">MSVTCQRSLAKFGENVSPILVSKLQNQDTKRQKQEAKVAPITRRTKLTVPKEPNLRISERPERQRSKVSSETEEIVASSSKRHIRNKNIKMEPPVSTSLPKTNRPRSQDFQAFRFRISLRAKERSSNAKTDAIQENDATKSRTSLDFCGMFDSQEVARNLITA</sequence>
<feature type="compositionally biased region" description="Basic and acidic residues" evidence="1">
    <location>
        <begin position="53"/>
        <end position="70"/>
    </location>
</feature>
<keyword evidence="4" id="KW-1185">Reference proteome</keyword>